<evidence type="ECO:0000256" key="1">
    <source>
        <dbReference type="SAM" id="SignalP"/>
    </source>
</evidence>
<dbReference type="GO" id="GO:0016787">
    <property type="term" value="F:hydrolase activity"/>
    <property type="evidence" value="ECO:0007669"/>
    <property type="project" value="UniProtKB-KW"/>
</dbReference>
<dbReference type="PANTHER" id="PTHR34154:SF3">
    <property type="entry name" value="ALKALI-SENSITIVE LINKAGE PROTEIN 1"/>
    <property type="match status" value="1"/>
</dbReference>
<feature type="signal peptide" evidence="1">
    <location>
        <begin position="1"/>
        <end position="15"/>
    </location>
</feature>
<feature type="chain" id="PRO_5034966757" evidence="1">
    <location>
        <begin position="16"/>
        <end position="667"/>
    </location>
</feature>
<organism evidence="3 4">
    <name type="scientific">Rhizoctonia solani</name>
    <dbReference type="NCBI Taxonomy" id="456999"/>
    <lineage>
        <taxon>Eukaryota</taxon>
        <taxon>Fungi</taxon>
        <taxon>Dikarya</taxon>
        <taxon>Basidiomycota</taxon>
        <taxon>Agaricomycotina</taxon>
        <taxon>Agaricomycetes</taxon>
        <taxon>Cantharellales</taxon>
        <taxon>Ceratobasidiaceae</taxon>
        <taxon>Rhizoctonia</taxon>
    </lineage>
</organism>
<dbReference type="Gene3D" id="3.20.20.80">
    <property type="entry name" value="Glycosidases"/>
    <property type="match status" value="2"/>
</dbReference>
<dbReference type="InterPro" id="IPR053183">
    <property type="entry name" value="ASL1"/>
</dbReference>
<feature type="domain" description="Asl1-like glycosyl hydrolase catalytic" evidence="2">
    <location>
        <begin position="37"/>
        <end position="269"/>
    </location>
</feature>
<comment type="caution">
    <text evidence="3">The sequence shown here is derived from an EMBL/GenBank/DDBJ whole genome shotgun (WGS) entry which is preliminary data.</text>
</comment>
<dbReference type="InterPro" id="IPR024655">
    <property type="entry name" value="Asl1_glyco_hydro_catalytic"/>
</dbReference>
<feature type="domain" description="Asl1-like glycosyl hydrolase catalytic" evidence="2">
    <location>
        <begin position="342"/>
        <end position="571"/>
    </location>
</feature>
<name>A0A8H7H788_9AGAM</name>
<accession>A0A8H7H788</accession>
<dbReference type="Proteomes" id="UP000650582">
    <property type="component" value="Unassembled WGS sequence"/>
</dbReference>
<evidence type="ECO:0000259" key="2">
    <source>
        <dbReference type="Pfam" id="PF11790"/>
    </source>
</evidence>
<gene>
    <name evidence="3" type="ORF">RHS04_06340</name>
</gene>
<dbReference type="InterPro" id="IPR017853">
    <property type="entry name" value="GH"/>
</dbReference>
<dbReference type="SUPFAM" id="SSF51445">
    <property type="entry name" value="(Trans)glycosidases"/>
    <property type="match status" value="2"/>
</dbReference>
<evidence type="ECO:0000313" key="4">
    <source>
        <dbReference type="Proteomes" id="UP000650582"/>
    </source>
</evidence>
<dbReference type="GO" id="GO:0071966">
    <property type="term" value="P:fungal-type cell wall polysaccharide metabolic process"/>
    <property type="evidence" value="ECO:0007669"/>
    <property type="project" value="TreeGrafter"/>
</dbReference>
<protein>
    <submittedName>
        <fullName evidence="3">Glycosyl hydrolase catalytic core</fullName>
    </submittedName>
</protein>
<sequence length="667" mass="73230">MFICLFILLVTGVNTSGPNLPRAGGSKAGLGWGGGGEISQFEAGKVSWPRYYTWSPTSWVQPPPNLEFVPMLWGGKDASTFAKAVTPDSIAANGWTHILGMNEPQEESQSNMSPGDAANMWKTYLEPLRAKNPNLRLGSPAPSSRPNGIQWIHDFIGNCNVNGGCTVDFIALHYYGVNSTQFIQHINDYHDAFQRPIWVTEWACQDFNNGPQCSYNQIVEFLDETQTYMDNTDWVERYAWFGAMAKTPINKDTGLMDSSGEITDLGKQYMGSQAPMTHGGVMRLEFPFGMLPASALASCLYAIYLILCLYSDLAAGRKLPYTRRQNVSAPLKAGLGWGGGGNITQFEGHEVSWYFTWSPQSWVVPLPKQLEFVPQLWGNRDAELFSSVVNTTSIAANGWKNILGMNEPQIPDQANMSAQDGVQLWKTRLEPLKSSGVRLGSPATASGPSGKLWMQEFFSLCAGTCTVDFVALHWYGNVASEFIDYLEDFHDTFQRPVWVTEYSCQNFVNGAQCSYEEIVDFLNATQTYMDQTPWVERYAWFGAMASLPNNVNNLTALMDPSGVINDLGRQYIGSPVIDPSPTTVSSAVPTSTVITMSSLTTSNTSTTSFSTRTVFPSSDSSSSTSLTATSATTTSPYVIINNARSEHLGKSLVVGLSVLWLALALAY</sequence>
<dbReference type="EMBL" id="JACYCC010000041">
    <property type="protein sequence ID" value="KAF8676896.1"/>
    <property type="molecule type" value="Genomic_DNA"/>
</dbReference>
<dbReference type="PANTHER" id="PTHR34154">
    <property type="entry name" value="ALKALI-SENSITIVE LINKAGE PROTEIN 1"/>
    <property type="match status" value="1"/>
</dbReference>
<keyword evidence="1" id="KW-0732">Signal</keyword>
<dbReference type="Pfam" id="PF11790">
    <property type="entry name" value="Glyco_hydro_cc"/>
    <property type="match status" value="2"/>
</dbReference>
<evidence type="ECO:0000313" key="3">
    <source>
        <dbReference type="EMBL" id="KAF8676896.1"/>
    </source>
</evidence>
<reference evidence="3" key="1">
    <citation type="submission" date="2020-09" db="EMBL/GenBank/DDBJ databases">
        <title>Comparative genome analyses of four rice-infecting Rhizoctonia solani isolates reveal extensive enrichment of homogalacturonan modification genes.</title>
        <authorList>
            <person name="Lee D.-Y."/>
            <person name="Jeon J."/>
            <person name="Kim K.-T."/>
            <person name="Cheong K."/>
            <person name="Song H."/>
            <person name="Choi G."/>
            <person name="Ko J."/>
            <person name="Opiyo S.O."/>
            <person name="Zuo S."/>
            <person name="Madhav S."/>
            <person name="Lee Y.-H."/>
            <person name="Wang G.-L."/>
        </authorList>
    </citation>
    <scope>NUCLEOTIDE SEQUENCE</scope>
    <source>
        <strain evidence="3">AG1-IA YN-7</strain>
    </source>
</reference>
<dbReference type="GO" id="GO:0009277">
    <property type="term" value="C:fungal-type cell wall"/>
    <property type="evidence" value="ECO:0007669"/>
    <property type="project" value="TreeGrafter"/>
</dbReference>
<proteinExistence type="predicted"/>
<dbReference type="AlphaFoldDB" id="A0A8H7H788"/>
<keyword evidence="3" id="KW-0378">Hydrolase</keyword>